<name>A0AAV7Q2K0_PLEWA</name>
<evidence type="ECO:0000256" key="1">
    <source>
        <dbReference type="SAM" id="MobiDB-lite"/>
    </source>
</evidence>
<accession>A0AAV7Q2K0</accession>
<keyword evidence="3" id="KW-1185">Reference proteome</keyword>
<feature type="compositionally biased region" description="Polar residues" evidence="1">
    <location>
        <begin position="147"/>
        <end position="157"/>
    </location>
</feature>
<evidence type="ECO:0000313" key="3">
    <source>
        <dbReference type="Proteomes" id="UP001066276"/>
    </source>
</evidence>
<sequence length="177" mass="19682">MTRKHLNPRELGPLGSPKCSNQLEVSSDLRWGYIAESQLRLIMAQYMDDEQYGEYDADHYDQHMEECLVEALDFHVQDSVNNALVKAKRPFAQPIFNYGGRRFGAGLGNSTLVEVNITEPSRSSNDLTDQIVNTVLNDHEYGAFQNHATPSVQTSQHSADSDTLASDASPIPDKPNG</sequence>
<reference evidence="2" key="1">
    <citation type="journal article" date="2022" name="bioRxiv">
        <title>Sequencing and chromosome-scale assembly of the giantPleurodeles waltlgenome.</title>
        <authorList>
            <person name="Brown T."/>
            <person name="Elewa A."/>
            <person name="Iarovenko S."/>
            <person name="Subramanian E."/>
            <person name="Araus A.J."/>
            <person name="Petzold A."/>
            <person name="Susuki M."/>
            <person name="Suzuki K.-i.T."/>
            <person name="Hayashi T."/>
            <person name="Toyoda A."/>
            <person name="Oliveira C."/>
            <person name="Osipova E."/>
            <person name="Leigh N.D."/>
            <person name="Simon A."/>
            <person name="Yun M.H."/>
        </authorList>
    </citation>
    <scope>NUCLEOTIDE SEQUENCE</scope>
    <source>
        <strain evidence="2">20211129_DDA</strain>
        <tissue evidence="2">Liver</tissue>
    </source>
</reference>
<protein>
    <submittedName>
        <fullName evidence="2">Uncharacterized protein</fullName>
    </submittedName>
</protein>
<organism evidence="2 3">
    <name type="scientific">Pleurodeles waltl</name>
    <name type="common">Iberian ribbed newt</name>
    <dbReference type="NCBI Taxonomy" id="8319"/>
    <lineage>
        <taxon>Eukaryota</taxon>
        <taxon>Metazoa</taxon>
        <taxon>Chordata</taxon>
        <taxon>Craniata</taxon>
        <taxon>Vertebrata</taxon>
        <taxon>Euteleostomi</taxon>
        <taxon>Amphibia</taxon>
        <taxon>Batrachia</taxon>
        <taxon>Caudata</taxon>
        <taxon>Salamandroidea</taxon>
        <taxon>Salamandridae</taxon>
        <taxon>Pleurodelinae</taxon>
        <taxon>Pleurodeles</taxon>
    </lineage>
</organism>
<gene>
    <name evidence="2" type="ORF">NDU88_010650</name>
</gene>
<feature type="region of interest" description="Disordered" evidence="1">
    <location>
        <begin position="147"/>
        <end position="177"/>
    </location>
</feature>
<proteinExistence type="predicted"/>
<dbReference type="EMBL" id="JANPWB010000011">
    <property type="protein sequence ID" value="KAJ1132328.1"/>
    <property type="molecule type" value="Genomic_DNA"/>
</dbReference>
<dbReference type="Proteomes" id="UP001066276">
    <property type="component" value="Chromosome 7"/>
</dbReference>
<comment type="caution">
    <text evidence="2">The sequence shown here is derived from an EMBL/GenBank/DDBJ whole genome shotgun (WGS) entry which is preliminary data.</text>
</comment>
<dbReference type="AlphaFoldDB" id="A0AAV7Q2K0"/>
<evidence type="ECO:0000313" key="2">
    <source>
        <dbReference type="EMBL" id="KAJ1132328.1"/>
    </source>
</evidence>